<name>A0A9N9RBP4_9NEOP</name>
<organism evidence="3 4">
    <name type="scientific">Diatraea saccharalis</name>
    <name type="common">sugarcane borer</name>
    <dbReference type="NCBI Taxonomy" id="40085"/>
    <lineage>
        <taxon>Eukaryota</taxon>
        <taxon>Metazoa</taxon>
        <taxon>Ecdysozoa</taxon>
        <taxon>Arthropoda</taxon>
        <taxon>Hexapoda</taxon>
        <taxon>Insecta</taxon>
        <taxon>Pterygota</taxon>
        <taxon>Neoptera</taxon>
        <taxon>Endopterygota</taxon>
        <taxon>Lepidoptera</taxon>
        <taxon>Glossata</taxon>
        <taxon>Ditrysia</taxon>
        <taxon>Pyraloidea</taxon>
        <taxon>Crambidae</taxon>
        <taxon>Crambinae</taxon>
        <taxon>Diatraea</taxon>
    </lineage>
</organism>
<keyword evidence="2" id="KW-0732">Signal</keyword>
<dbReference type="Proteomes" id="UP001153714">
    <property type="component" value="Chromosome 5"/>
</dbReference>
<evidence type="ECO:0000313" key="4">
    <source>
        <dbReference type="Proteomes" id="UP001153714"/>
    </source>
</evidence>
<dbReference type="AlphaFoldDB" id="A0A9N9RBP4"/>
<reference evidence="3" key="1">
    <citation type="submission" date="2021-12" db="EMBL/GenBank/DDBJ databases">
        <authorList>
            <person name="King R."/>
        </authorList>
    </citation>
    <scope>NUCLEOTIDE SEQUENCE</scope>
</reference>
<feature type="compositionally biased region" description="Basic and acidic residues" evidence="1">
    <location>
        <begin position="166"/>
        <end position="191"/>
    </location>
</feature>
<dbReference type="EMBL" id="OU893336">
    <property type="protein sequence ID" value="CAG9793392.1"/>
    <property type="molecule type" value="Genomic_DNA"/>
</dbReference>
<evidence type="ECO:0000256" key="2">
    <source>
        <dbReference type="SAM" id="SignalP"/>
    </source>
</evidence>
<keyword evidence="4" id="KW-1185">Reference proteome</keyword>
<protein>
    <submittedName>
        <fullName evidence="3">Uncharacterized protein</fullName>
    </submittedName>
</protein>
<reference evidence="3" key="2">
    <citation type="submission" date="2022-10" db="EMBL/GenBank/DDBJ databases">
        <authorList>
            <consortium name="ENA_rothamsted_submissions"/>
            <consortium name="culmorum"/>
            <person name="King R."/>
        </authorList>
    </citation>
    <scope>NUCLEOTIDE SEQUENCE</scope>
</reference>
<evidence type="ECO:0000256" key="1">
    <source>
        <dbReference type="SAM" id="MobiDB-lite"/>
    </source>
</evidence>
<gene>
    <name evidence="3" type="ORF">DIATSA_LOCUS10837</name>
</gene>
<accession>A0A9N9RBP4</accession>
<dbReference type="OrthoDB" id="7481275at2759"/>
<evidence type="ECO:0000313" key="3">
    <source>
        <dbReference type="EMBL" id="CAG9793392.1"/>
    </source>
</evidence>
<sequence length="336" mass="38507">MKVLQLIISCCIFLTNGKLIEKVTERNNGTKQTDAPNPVRISRQAYYDDGLGISIEDYQRNYIRKGRYSIKSQKDSDEDSSYTVRVYRDSNEKRARSKNLTNVSVEQTKNAKILIKKPIPKFNEIDEEDFQAKVRMSPIKVADSSEHEDEDFNLDDYEFDVNHDEFVGRGKPLEPRAKSKDNKVPLEKELSNSKPTTTPRPQFKIQSKVVIPVSPTTNKKRNIITKKVADKMKEDYYDDVFSTSTKTPDIEAKRELDEEFFNDSGDSKEYSPKTPVRTIRSPWNIKLLADKMGSKSANILSNILAYLPIFPEAPVSREGIVDVANLDPITGREYMF</sequence>
<feature type="signal peptide" evidence="2">
    <location>
        <begin position="1"/>
        <end position="17"/>
    </location>
</feature>
<feature type="region of interest" description="Disordered" evidence="1">
    <location>
        <begin position="166"/>
        <end position="204"/>
    </location>
</feature>
<proteinExistence type="predicted"/>
<feature type="chain" id="PRO_5040464670" evidence="2">
    <location>
        <begin position="18"/>
        <end position="336"/>
    </location>
</feature>